<protein>
    <submittedName>
        <fullName evidence="2">Uncharacterized protein</fullName>
    </submittedName>
</protein>
<dbReference type="VEuPathDB" id="TriTrypDB:LdCL_340044800"/>
<dbReference type="VEuPathDB" id="TriTrypDB:LDHU3_34.5780"/>
<dbReference type="AlphaFoldDB" id="A0A3S5H7X8"/>
<dbReference type="EMBL" id="CP029533">
    <property type="protein sequence ID" value="AYU82721.1"/>
    <property type="molecule type" value="Genomic_DNA"/>
</dbReference>
<dbReference type="OrthoDB" id="267040at2759"/>
<feature type="compositionally biased region" description="Low complexity" evidence="1">
    <location>
        <begin position="210"/>
        <end position="221"/>
    </location>
</feature>
<dbReference type="VEuPathDB" id="TriTrypDB:LdBPK_343540.1"/>
<reference evidence="2 3" key="1">
    <citation type="journal article" date="2018" name="Sci. Rep.">
        <title>A complete Leishmania donovani reference genome identifies novel genetic variations associated with virulence.</title>
        <authorList>
            <person name="Lypaczewski P."/>
            <person name="Hoshizaki J."/>
            <person name="Zhang W.-W."/>
            <person name="McCall L.-I."/>
            <person name="Torcivia-Rodriguez J."/>
            <person name="Simonyan V."/>
            <person name="Kaur A."/>
            <person name="Dewar K."/>
            <person name="Matlashewski G."/>
        </authorList>
    </citation>
    <scope>NUCLEOTIDE SEQUENCE [LARGE SCALE GENOMIC DNA]</scope>
    <source>
        <strain evidence="2 3">LdCL</strain>
    </source>
</reference>
<dbReference type="Proteomes" id="UP000274082">
    <property type="component" value="Chromosome 34"/>
</dbReference>
<keyword evidence="3" id="KW-1185">Reference proteome</keyword>
<gene>
    <name evidence="2" type="ORF">LdCL_340044800</name>
</gene>
<name>A0A3S5H7X8_LEIDO</name>
<proteinExistence type="predicted"/>
<evidence type="ECO:0000256" key="1">
    <source>
        <dbReference type="SAM" id="MobiDB-lite"/>
    </source>
</evidence>
<organism evidence="2 3">
    <name type="scientific">Leishmania donovani</name>
    <dbReference type="NCBI Taxonomy" id="5661"/>
    <lineage>
        <taxon>Eukaryota</taxon>
        <taxon>Discoba</taxon>
        <taxon>Euglenozoa</taxon>
        <taxon>Kinetoplastea</taxon>
        <taxon>Metakinetoplastina</taxon>
        <taxon>Trypanosomatida</taxon>
        <taxon>Trypanosomatidae</taxon>
        <taxon>Leishmaniinae</taxon>
        <taxon>Leishmania</taxon>
    </lineage>
</organism>
<accession>A0A3S5H7X8</accession>
<evidence type="ECO:0000313" key="2">
    <source>
        <dbReference type="EMBL" id="AYU82721.1"/>
    </source>
</evidence>
<feature type="region of interest" description="Disordered" evidence="1">
    <location>
        <begin position="205"/>
        <end position="232"/>
    </location>
</feature>
<evidence type="ECO:0000313" key="3">
    <source>
        <dbReference type="Proteomes" id="UP000274082"/>
    </source>
</evidence>
<sequence>MALPPVLHLGPHKLKLFPICRSAEAAPGRHRCNDSLLTGFCFVGELQTDAVDLSVANVAADRDSNRRKVTILWYYSPLFHFEHKRIRVEEGVIEAALTKEVTARQHADANSPSLKFGGAEAVKHEDSCSTRSSVASSAALSVTHATGLPALYLRVGNSTTFREYRLVIEGQHSTALGDSTELRTPSGAGVAGDGHNDVSVHAAHKPPTLRPLAPRRPTLRPIDTRPDGNGLRSTARLAHKRNAALSGWRASASAPTQCHAAPVEEELKALQQPSPFSTAARTAITTAPAPHPHNEGANVACEAVLPMRMPLSCGDYSQASPRVPNEGNLPQWASPVDHCETREVCAHKDFPHGSFPLSAAGGSSVSSAFLSSSLCLCMPSQSPTGALSTARSAETDTNDLHSSARVSGSSGRFLYDVHRHSREITCLVSAVCTPLPQSTS</sequence>